<accession>A0A5J4L3H8</accession>
<dbReference type="Proteomes" id="UP000326912">
    <property type="component" value="Unassembled WGS sequence"/>
</dbReference>
<sequence length="253" mass="28387">MGLFERFINLFRIRASSALDKAEDPGQVMDYSYGKQLEQLQQLKRSIADVVTQEKRLELQQKQVADKVTTLDRQAQQALQADREDLARLALQKKETLLIQLNSYEQQIAQLKGQEEKLIAMERNVSSRVETFRTQKEMVKAQYGAAQAQVKINEALTGISQEMTEMNLAMQRAQDKVLTMQARANAMDALIEQGALGEQGLLGAGSGDTLDRELQQISAQQNVDAQLQALKQQLQLEGPNAQQRQIKGPATEM</sequence>
<gene>
    <name evidence="3" type="ORF">KDW_61980</name>
</gene>
<evidence type="ECO:0000256" key="1">
    <source>
        <dbReference type="ARBA" id="ARBA00043985"/>
    </source>
</evidence>
<keyword evidence="4" id="KW-1185">Reference proteome</keyword>
<dbReference type="RefSeq" id="WP_151759604.1">
    <property type="nucleotide sequence ID" value="NZ_BKZW01000005.1"/>
</dbReference>
<feature type="coiled-coil region" evidence="2">
    <location>
        <begin position="87"/>
        <end position="124"/>
    </location>
</feature>
<comment type="caution">
    <text evidence="3">The sequence shown here is derived from an EMBL/GenBank/DDBJ whole genome shotgun (WGS) entry which is preliminary data.</text>
</comment>
<dbReference type="Pfam" id="PF04012">
    <property type="entry name" value="PspA_IM30"/>
    <property type="match status" value="1"/>
</dbReference>
<keyword evidence="2" id="KW-0175">Coiled coil</keyword>
<evidence type="ECO:0000313" key="4">
    <source>
        <dbReference type="Proteomes" id="UP000326912"/>
    </source>
</evidence>
<name>A0A5J4L3H8_9CHLR</name>
<dbReference type="InterPro" id="IPR007157">
    <property type="entry name" value="PspA_VIPP1"/>
</dbReference>
<proteinExistence type="inferred from homology"/>
<reference evidence="3 4" key="1">
    <citation type="submission" date="2019-10" db="EMBL/GenBank/DDBJ databases">
        <title>Dictyobacter vulcani sp. nov., within the class Ktedonobacteria, isolated from soil of volcanic Mt. Zao.</title>
        <authorList>
            <person name="Zheng Y."/>
            <person name="Wang C.M."/>
            <person name="Sakai Y."/>
            <person name="Abe K."/>
            <person name="Yokota A."/>
            <person name="Yabe S."/>
        </authorList>
    </citation>
    <scope>NUCLEOTIDE SEQUENCE [LARGE SCALE GENOMIC DNA]</scope>
    <source>
        <strain evidence="3 4">W12</strain>
    </source>
</reference>
<dbReference type="PANTHER" id="PTHR31088">
    <property type="entry name" value="MEMBRANE-ASSOCIATED PROTEIN VIPP1, CHLOROPLASTIC"/>
    <property type="match status" value="1"/>
</dbReference>
<protein>
    <submittedName>
        <fullName evidence="3">Phage shock protein A</fullName>
    </submittedName>
</protein>
<evidence type="ECO:0000256" key="2">
    <source>
        <dbReference type="SAM" id="Coils"/>
    </source>
</evidence>
<organism evidence="3 4">
    <name type="scientific">Dictyobacter vulcani</name>
    <dbReference type="NCBI Taxonomy" id="2607529"/>
    <lineage>
        <taxon>Bacteria</taxon>
        <taxon>Bacillati</taxon>
        <taxon>Chloroflexota</taxon>
        <taxon>Ktedonobacteria</taxon>
        <taxon>Ktedonobacterales</taxon>
        <taxon>Dictyobacteraceae</taxon>
        <taxon>Dictyobacter</taxon>
    </lineage>
</organism>
<comment type="similarity">
    <text evidence="1">Belongs to the PspA/Vipp/IM30 family.</text>
</comment>
<dbReference type="PANTHER" id="PTHR31088:SF6">
    <property type="entry name" value="PHAGE SHOCK PROTEIN A"/>
    <property type="match status" value="1"/>
</dbReference>
<dbReference type="AlphaFoldDB" id="A0A5J4L3H8"/>
<dbReference type="EMBL" id="BKZW01000005">
    <property type="protein sequence ID" value="GER92036.1"/>
    <property type="molecule type" value="Genomic_DNA"/>
</dbReference>
<evidence type="ECO:0000313" key="3">
    <source>
        <dbReference type="EMBL" id="GER92036.1"/>
    </source>
</evidence>